<accession>A0ABD0YLA5</accession>
<protein>
    <submittedName>
        <fullName evidence="2">Uncharacterized protein</fullName>
    </submittedName>
</protein>
<dbReference type="AlphaFoldDB" id="A0ABD0YLA5"/>
<proteinExistence type="predicted"/>
<dbReference type="EMBL" id="JBFDAA010000006">
    <property type="protein sequence ID" value="KAL1132030.1"/>
    <property type="molecule type" value="Genomic_DNA"/>
</dbReference>
<gene>
    <name evidence="2" type="ORF">AAG570_011638</name>
</gene>
<evidence type="ECO:0000256" key="1">
    <source>
        <dbReference type="SAM" id="MobiDB-lite"/>
    </source>
</evidence>
<name>A0ABD0YLA5_9HEMI</name>
<comment type="caution">
    <text evidence="2">The sequence shown here is derived from an EMBL/GenBank/DDBJ whole genome shotgun (WGS) entry which is preliminary data.</text>
</comment>
<keyword evidence="3" id="KW-1185">Reference proteome</keyword>
<organism evidence="2 3">
    <name type="scientific">Ranatra chinensis</name>
    <dbReference type="NCBI Taxonomy" id="642074"/>
    <lineage>
        <taxon>Eukaryota</taxon>
        <taxon>Metazoa</taxon>
        <taxon>Ecdysozoa</taxon>
        <taxon>Arthropoda</taxon>
        <taxon>Hexapoda</taxon>
        <taxon>Insecta</taxon>
        <taxon>Pterygota</taxon>
        <taxon>Neoptera</taxon>
        <taxon>Paraneoptera</taxon>
        <taxon>Hemiptera</taxon>
        <taxon>Heteroptera</taxon>
        <taxon>Panheteroptera</taxon>
        <taxon>Nepomorpha</taxon>
        <taxon>Nepidae</taxon>
        <taxon>Ranatrinae</taxon>
        <taxon>Ranatra</taxon>
    </lineage>
</organism>
<feature type="region of interest" description="Disordered" evidence="1">
    <location>
        <begin position="1"/>
        <end position="60"/>
    </location>
</feature>
<evidence type="ECO:0000313" key="3">
    <source>
        <dbReference type="Proteomes" id="UP001558652"/>
    </source>
</evidence>
<evidence type="ECO:0000313" key="2">
    <source>
        <dbReference type="EMBL" id="KAL1132030.1"/>
    </source>
</evidence>
<dbReference type="Proteomes" id="UP001558652">
    <property type="component" value="Unassembled WGS sequence"/>
</dbReference>
<feature type="compositionally biased region" description="Basic and acidic residues" evidence="1">
    <location>
        <begin position="50"/>
        <end position="60"/>
    </location>
</feature>
<sequence length="207" mass="24402">MFHKNKTQETTEEGRIKNMDEPDGIDAKPEKRQKRRSSFFIRQDSDAEDEKTSAEEVPAELERQLLEKTEKLKAERQEWVKLHHSLKQKYKELKKQQDNSEGSINKEGYKQYLSKSDKEFLAKAQKSKKEHLQIMLKTKNLLDSVFVIIADCKLKYDRTRLLINKFDKACKLLEEVMCEESMESFFTTPIEFDKSCSSDDPFLCCDE</sequence>
<feature type="compositionally biased region" description="Basic and acidic residues" evidence="1">
    <location>
        <begin position="1"/>
        <end position="30"/>
    </location>
</feature>
<reference evidence="2 3" key="1">
    <citation type="submission" date="2024-07" db="EMBL/GenBank/DDBJ databases">
        <title>Chromosome-level genome assembly of the water stick insect Ranatra chinensis (Heteroptera: Nepidae).</title>
        <authorList>
            <person name="Liu X."/>
        </authorList>
    </citation>
    <scope>NUCLEOTIDE SEQUENCE [LARGE SCALE GENOMIC DNA]</scope>
    <source>
        <strain evidence="2">Cailab_2021Rc</strain>
        <tissue evidence="2">Muscle</tissue>
    </source>
</reference>